<name>Q4S7U0_TETNG</name>
<dbReference type="EMBL" id="CAAE01014712">
    <property type="protein sequence ID" value="CAG03292.1"/>
    <property type="molecule type" value="Genomic_DNA"/>
</dbReference>
<evidence type="ECO:0000313" key="1">
    <source>
        <dbReference type="EMBL" id="CAG03292.1"/>
    </source>
</evidence>
<reference evidence="1" key="2">
    <citation type="submission" date="2004-02" db="EMBL/GenBank/DDBJ databases">
        <authorList>
            <consortium name="Genoscope"/>
            <consortium name="Whitehead Institute Centre for Genome Research"/>
        </authorList>
    </citation>
    <scope>NUCLEOTIDE SEQUENCE</scope>
</reference>
<sequence length="79" mass="8801">MAPEFTQLTLATKLLKTKQKASAATDKRMVASCRPPTRNVMSKAKVIDTCTESAITNGDFYRLLNENADTCRIRQSSDF</sequence>
<organism evidence="1">
    <name type="scientific">Tetraodon nigroviridis</name>
    <name type="common">Spotted green pufferfish</name>
    <name type="synonym">Chelonodon nigroviridis</name>
    <dbReference type="NCBI Taxonomy" id="99883"/>
    <lineage>
        <taxon>Eukaryota</taxon>
        <taxon>Metazoa</taxon>
        <taxon>Chordata</taxon>
        <taxon>Craniata</taxon>
        <taxon>Vertebrata</taxon>
        <taxon>Euteleostomi</taxon>
        <taxon>Actinopterygii</taxon>
        <taxon>Neopterygii</taxon>
        <taxon>Teleostei</taxon>
        <taxon>Neoteleostei</taxon>
        <taxon>Acanthomorphata</taxon>
        <taxon>Eupercaria</taxon>
        <taxon>Tetraodontiformes</taxon>
        <taxon>Tetradontoidea</taxon>
        <taxon>Tetraodontidae</taxon>
        <taxon>Tetraodon</taxon>
    </lineage>
</organism>
<protein>
    <submittedName>
        <fullName evidence="1">(spotted green pufferfish) hypothetical protein</fullName>
    </submittedName>
</protein>
<proteinExistence type="predicted"/>
<comment type="caution">
    <text evidence="1">The sequence shown here is derived from an EMBL/GenBank/DDBJ whole genome shotgun (WGS) entry which is preliminary data.</text>
</comment>
<reference evidence="1" key="1">
    <citation type="journal article" date="2004" name="Nature">
        <title>Genome duplication in the teleost fish Tetraodon nigroviridis reveals the early vertebrate proto-karyotype.</title>
        <authorList>
            <person name="Jaillon O."/>
            <person name="Aury J.-M."/>
            <person name="Brunet F."/>
            <person name="Petit J.-L."/>
            <person name="Stange-Thomann N."/>
            <person name="Mauceli E."/>
            <person name="Bouneau L."/>
            <person name="Fischer C."/>
            <person name="Ozouf-Costaz C."/>
            <person name="Bernot A."/>
            <person name="Nicaud S."/>
            <person name="Jaffe D."/>
            <person name="Fisher S."/>
            <person name="Lutfalla G."/>
            <person name="Dossat C."/>
            <person name="Segurens B."/>
            <person name="Dasilva C."/>
            <person name="Salanoubat M."/>
            <person name="Levy M."/>
            <person name="Boudet N."/>
            <person name="Castellano S."/>
            <person name="Anthouard V."/>
            <person name="Jubin C."/>
            <person name="Castelli V."/>
            <person name="Katinka M."/>
            <person name="Vacherie B."/>
            <person name="Biemont C."/>
            <person name="Skalli Z."/>
            <person name="Cattolico L."/>
            <person name="Poulain J."/>
            <person name="De Berardinis V."/>
            <person name="Cruaud C."/>
            <person name="Duprat S."/>
            <person name="Brottier P."/>
            <person name="Coutanceau J.-P."/>
            <person name="Gouzy J."/>
            <person name="Parra G."/>
            <person name="Lardier G."/>
            <person name="Chapple C."/>
            <person name="McKernan K.J."/>
            <person name="McEwan P."/>
            <person name="Bosak S."/>
            <person name="Kellis M."/>
            <person name="Volff J.-N."/>
            <person name="Guigo R."/>
            <person name="Zody M.C."/>
            <person name="Mesirov J."/>
            <person name="Lindblad-Toh K."/>
            <person name="Birren B."/>
            <person name="Nusbaum C."/>
            <person name="Kahn D."/>
            <person name="Robinson-Rechavi M."/>
            <person name="Laudet V."/>
            <person name="Schachter V."/>
            <person name="Quetier F."/>
            <person name="Saurin W."/>
            <person name="Scarpelli C."/>
            <person name="Wincker P."/>
            <person name="Lander E.S."/>
            <person name="Weissenbach J."/>
            <person name="Roest Crollius H."/>
        </authorList>
    </citation>
    <scope>NUCLEOTIDE SEQUENCE [LARGE SCALE GENOMIC DNA]</scope>
</reference>
<dbReference type="AlphaFoldDB" id="Q4S7U0"/>
<dbReference type="KEGG" id="tng:GSTEN00022636G001"/>
<accession>Q4S7U0</accession>
<gene>
    <name evidence="1" type="ORF">GSTENG00022636001</name>
</gene>